<feature type="region of interest" description="Disordered" evidence="1">
    <location>
        <begin position="296"/>
        <end position="328"/>
    </location>
</feature>
<evidence type="ECO:0000256" key="1">
    <source>
        <dbReference type="SAM" id="MobiDB-lite"/>
    </source>
</evidence>
<sequence length="359" mass="41220">MAVHILDTRFQLAPPYEHYFTFSIDVAATLELYCDGGDEGMLKRLDGFQDRKYAGQCLEIEKPDKEQPKYHVICIRPVQQGLTKAHPRKPDYARPTMCVPILPETAHPKSREPLTLSKLLPWDHCYHPTCYDLWARVRTEWRDYHDSPRAQFSESLCEALEEDGRYRQLLRAGLDDARIQRILDGQEDAPDTDDASEIDGRTCKTFLAKVPEFDDPEEDGIFVPVMRINHILSNVPEISDPSQLCGDVDLFREIVQEHQLARYGSVLFDPPEEPEVDDTSVADDFSFTYSITPGGSYSSLTEELGSDRPDTHELDSTSEESPPVSEPIRKGKWRVKSLLRRAMRNFVELVKWRKFSSKL</sequence>
<comment type="caution">
    <text evidence="2">The sequence shown here is derived from an EMBL/GenBank/DDBJ whole genome shotgun (WGS) entry which is preliminary data.</text>
</comment>
<accession>A0AA39NDP3</accession>
<keyword evidence="3" id="KW-1185">Reference proteome</keyword>
<reference evidence="2" key="1">
    <citation type="submission" date="2023-06" db="EMBL/GenBank/DDBJ databases">
        <authorList>
            <consortium name="Lawrence Berkeley National Laboratory"/>
            <person name="Ahrendt S."/>
            <person name="Sahu N."/>
            <person name="Indic B."/>
            <person name="Wong-Bajracharya J."/>
            <person name="Merenyi Z."/>
            <person name="Ke H.-M."/>
            <person name="Monk M."/>
            <person name="Kocsube S."/>
            <person name="Drula E."/>
            <person name="Lipzen A."/>
            <person name="Balint B."/>
            <person name="Henrissat B."/>
            <person name="Andreopoulos B."/>
            <person name="Martin F.M."/>
            <person name="Harder C.B."/>
            <person name="Rigling D."/>
            <person name="Ford K.L."/>
            <person name="Foster G.D."/>
            <person name="Pangilinan J."/>
            <person name="Papanicolaou A."/>
            <person name="Barry K."/>
            <person name="LaButti K."/>
            <person name="Viragh M."/>
            <person name="Koriabine M."/>
            <person name="Yan M."/>
            <person name="Riley R."/>
            <person name="Champramary S."/>
            <person name="Plett K.L."/>
            <person name="Tsai I.J."/>
            <person name="Slot J."/>
            <person name="Sipos G."/>
            <person name="Plett J."/>
            <person name="Nagy L.G."/>
            <person name="Grigoriev I.V."/>
        </authorList>
    </citation>
    <scope>NUCLEOTIDE SEQUENCE</scope>
    <source>
        <strain evidence="2">CCBAS 213</strain>
    </source>
</reference>
<dbReference type="AlphaFoldDB" id="A0AA39NDP3"/>
<dbReference type="EMBL" id="JAUEPS010000007">
    <property type="protein sequence ID" value="KAK0463715.1"/>
    <property type="molecule type" value="Genomic_DNA"/>
</dbReference>
<evidence type="ECO:0000313" key="3">
    <source>
        <dbReference type="Proteomes" id="UP001175211"/>
    </source>
</evidence>
<proteinExistence type="predicted"/>
<feature type="compositionally biased region" description="Basic and acidic residues" evidence="1">
    <location>
        <begin position="305"/>
        <end position="315"/>
    </location>
</feature>
<dbReference type="GeneID" id="85349398"/>
<gene>
    <name evidence="2" type="ORF">EV420DRAFT_1104445</name>
</gene>
<dbReference type="RefSeq" id="XP_060335025.1">
    <property type="nucleotide sequence ID" value="XM_060465850.1"/>
</dbReference>
<organism evidence="2 3">
    <name type="scientific">Armillaria tabescens</name>
    <name type="common">Ringless honey mushroom</name>
    <name type="synonym">Agaricus tabescens</name>
    <dbReference type="NCBI Taxonomy" id="1929756"/>
    <lineage>
        <taxon>Eukaryota</taxon>
        <taxon>Fungi</taxon>
        <taxon>Dikarya</taxon>
        <taxon>Basidiomycota</taxon>
        <taxon>Agaricomycotina</taxon>
        <taxon>Agaricomycetes</taxon>
        <taxon>Agaricomycetidae</taxon>
        <taxon>Agaricales</taxon>
        <taxon>Marasmiineae</taxon>
        <taxon>Physalacriaceae</taxon>
        <taxon>Desarmillaria</taxon>
    </lineage>
</organism>
<evidence type="ECO:0000313" key="2">
    <source>
        <dbReference type="EMBL" id="KAK0463715.1"/>
    </source>
</evidence>
<name>A0AA39NDP3_ARMTA</name>
<protein>
    <submittedName>
        <fullName evidence="2">Uncharacterized protein</fullName>
    </submittedName>
</protein>
<dbReference type="Proteomes" id="UP001175211">
    <property type="component" value="Unassembled WGS sequence"/>
</dbReference>